<dbReference type="PANTHER" id="PTHR43312:SF1">
    <property type="entry name" value="NADP-DEPENDENT OXIDOREDUCTASE DOMAIN-CONTAINING PROTEIN"/>
    <property type="match status" value="1"/>
</dbReference>
<dbReference type="EMBL" id="CU207211">
    <property type="protein sequence ID" value="CAL61301.1"/>
    <property type="molecule type" value="Genomic_DNA"/>
</dbReference>
<accession>A4G464</accession>
<dbReference type="AlphaFoldDB" id="A4G464"/>
<reference evidence="2 3" key="1">
    <citation type="journal article" date="2007" name="PLoS Genet.">
        <title>A tale of two oxidation states: bacterial colonization of arsenic-rich environments.</title>
        <authorList>
            <person name="Muller D."/>
            <person name="Medigue C."/>
            <person name="Koechler S."/>
            <person name="Barbe V."/>
            <person name="Barakat M."/>
            <person name="Talla E."/>
            <person name="Bonnefoy V."/>
            <person name="Krin E."/>
            <person name="Arsene-Ploetze F."/>
            <person name="Carapito C."/>
            <person name="Chandler M."/>
            <person name="Cournoyer B."/>
            <person name="Cruveiller S."/>
            <person name="Dossat C."/>
            <person name="Duval S."/>
            <person name="Heymann M."/>
            <person name="Leize E."/>
            <person name="Lieutaud A."/>
            <person name="Lievremont D."/>
            <person name="Makita Y."/>
            <person name="Mangenot S."/>
            <person name="Nitschke W."/>
            <person name="Ortet P."/>
            <person name="Perdrial N."/>
            <person name="Schoepp B."/>
            <person name="Siguier N."/>
            <person name="Simeonova D.D."/>
            <person name="Rouy Z."/>
            <person name="Segurens B."/>
            <person name="Turlin E."/>
            <person name="Vallenet D."/>
            <person name="Van Dorsselaer A."/>
            <person name="Weiss S."/>
            <person name="Weissenbach J."/>
            <person name="Lett M.C."/>
            <person name="Danchin A."/>
            <person name="Bertin P.N."/>
        </authorList>
    </citation>
    <scope>NUCLEOTIDE SEQUENCE [LARGE SCALE GENOMIC DNA]</scope>
    <source>
        <strain evidence="3">ULPAs1</strain>
    </source>
</reference>
<dbReference type="PRINTS" id="PR00069">
    <property type="entry name" value="ALDKETRDTASE"/>
</dbReference>
<dbReference type="InterPro" id="IPR036812">
    <property type="entry name" value="NAD(P)_OxRdtase_dom_sf"/>
</dbReference>
<protein>
    <submittedName>
        <fullName evidence="2">NAD(P)-linked oxidoreductase</fullName>
    </submittedName>
</protein>
<evidence type="ECO:0000259" key="1">
    <source>
        <dbReference type="Pfam" id="PF00248"/>
    </source>
</evidence>
<dbReference type="eggNOG" id="COG0667">
    <property type="taxonomic scope" value="Bacteria"/>
</dbReference>
<name>A4G464_HERAR</name>
<feature type="domain" description="NADP-dependent oxidoreductase" evidence="1">
    <location>
        <begin position="4"/>
        <end position="266"/>
    </location>
</feature>
<evidence type="ECO:0000313" key="2">
    <source>
        <dbReference type="EMBL" id="CAL61301.1"/>
    </source>
</evidence>
<sequence>MHNRLALGTVQFGLAYGVANNSGQIDPNQAGKILAEARQAGINMLDTAIAYGDSERTLGQIGVAGWRIVTKLPEMPETCSDVAEWVESQVKGSLDRLGVQQLHAVLLHRPAQLLEARGPQLFAALEHLKMLGYTKKIGISIYDPSELDSLFSKMNFDLVQAPLNILDRRLVDSGWARRLKHIGAELHVRSAFLQGLLLMSSEKRPQKFNRWQSLWLEWDRWLNEVGLSPLEACLRYTLSVEEVDSVVVGVDSVEQFREIHAAANGVLPGLPAWPHAIDPVLLNPALWSKL</sequence>
<dbReference type="Pfam" id="PF00248">
    <property type="entry name" value="Aldo_ket_red"/>
    <property type="match status" value="1"/>
</dbReference>
<proteinExistence type="predicted"/>
<dbReference type="InterPro" id="IPR020471">
    <property type="entry name" value="AKR"/>
</dbReference>
<dbReference type="PANTHER" id="PTHR43312">
    <property type="entry name" value="D-THREO-ALDOSE 1-DEHYDROGENASE"/>
    <property type="match status" value="1"/>
</dbReference>
<evidence type="ECO:0000313" key="3">
    <source>
        <dbReference type="Proteomes" id="UP000006697"/>
    </source>
</evidence>
<dbReference type="OrthoDB" id="9773828at2"/>
<dbReference type="CDD" id="cd19097">
    <property type="entry name" value="AKR_unchar"/>
    <property type="match status" value="1"/>
</dbReference>
<dbReference type="InterPro" id="IPR053135">
    <property type="entry name" value="AKR2_Oxidoreductase"/>
</dbReference>
<dbReference type="KEGG" id="har:HEAR1122"/>
<keyword evidence="3" id="KW-1185">Reference proteome</keyword>
<organism evidence="2 3">
    <name type="scientific">Herminiimonas arsenicoxydans</name>
    <dbReference type="NCBI Taxonomy" id="204773"/>
    <lineage>
        <taxon>Bacteria</taxon>
        <taxon>Pseudomonadati</taxon>
        <taxon>Pseudomonadota</taxon>
        <taxon>Betaproteobacteria</taxon>
        <taxon>Burkholderiales</taxon>
        <taxon>Oxalobacteraceae</taxon>
        <taxon>Herminiimonas</taxon>
    </lineage>
</organism>
<gene>
    <name evidence="2" type="ordered locus">HEAR1122</name>
</gene>
<dbReference type="SUPFAM" id="SSF51430">
    <property type="entry name" value="NAD(P)-linked oxidoreductase"/>
    <property type="match status" value="1"/>
</dbReference>
<dbReference type="InterPro" id="IPR023210">
    <property type="entry name" value="NADP_OxRdtase_dom"/>
</dbReference>
<dbReference type="HOGENOM" id="CLU_023205_11_0_4"/>
<dbReference type="GO" id="GO:0016491">
    <property type="term" value="F:oxidoreductase activity"/>
    <property type="evidence" value="ECO:0007669"/>
    <property type="project" value="InterPro"/>
</dbReference>
<dbReference type="Gene3D" id="3.20.20.100">
    <property type="entry name" value="NADP-dependent oxidoreductase domain"/>
    <property type="match status" value="1"/>
</dbReference>
<dbReference type="STRING" id="204773.HEAR1122"/>
<dbReference type="Proteomes" id="UP000006697">
    <property type="component" value="Chromosome"/>
</dbReference>